<name>A0A347UFD3_9RHOB</name>
<sequence length="75" mass="8236">MAAPFFVIGDTLRAKMAAPDLEGAYRFGLCWLNGCGKPLTYQSGALLQSALRGEVGRCHFGKMTGGKWRCIRRQV</sequence>
<dbReference type="Proteomes" id="UP000261704">
    <property type="component" value="Chromosome"/>
</dbReference>
<protein>
    <submittedName>
        <fullName evidence="1">Uncharacterized protein</fullName>
    </submittedName>
</protein>
<evidence type="ECO:0000313" key="2">
    <source>
        <dbReference type="Proteomes" id="UP000261704"/>
    </source>
</evidence>
<organism evidence="1 2">
    <name type="scientific">Profundibacter amoris</name>
    <dbReference type="NCBI Taxonomy" id="2171755"/>
    <lineage>
        <taxon>Bacteria</taxon>
        <taxon>Pseudomonadati</taxon>
        <taxon>Pseudomonadota</taxon>
        <taxon>Alphaproteobacteria</taxon>
        <taxon>Rhodobacterales</taxon>
        <taxon>Paracoccaceae</taxon>
        <taxon>Profundibacter</taxon>
    </lineage>
</organism>
<accession>A0A347UFD3</accession>
<dbReference type="EMBL" id="CP032125">
    <property type="protein sequence ID" value="AXX97561.1"/>
    <property type="molecule type" value="Genomic_DNA"/>
</dbReference>
<reference evidence="1 2" key="1">
    <citation type="submission" date="2018-09" db="EMBL/GenBank/DDBJ databases">
        <title>Profundibacter amoris BAR1 gen. nov., sp. nov., a new member of the Roseobacter clade isolated at Lokis Castle Vent Field on the Arctic Mid-Oceanic Ridge.</title>
        <authorList>
            <person name="Le Moine Bauer S."/>
            <person name="Sjoeberg A.G."/>
            <person name="L'Haridon S."/>
            <person name="Stokke R."/>
            <person name="Roalkvam I."/>
            <person name="Steen I.H."/>
            <person name="Dahle H."/>
        </authorList>
    </citation>
    <scope>NUCLEOTIDE SEQUENCE [LARGE SCALE GENOMIC DNA]</scope>
    <source>
        <strain evidence="1 2">BAR1</strain>
    </source>
</reference>
<keyword evidence="2" id="KW-1185">Reference proteome</keyword>
<gene>
    <name evidence="1" type="ORF">BAR1_06200</name>
</gene>
<proteinExistence type="predicted"/>
<dbReference type="KEGG" id="pamo:BAR1_06200"/>
<dbReference type="AlphaFoldDB" id="A0A347UFD3"/>
<evidence type="ECO:0000313" key="1">
    <source>
        <dbReference type="EMBL" id="AXX97561.1"/>
    </source>
</evidence>